<dbReference type="AlphaFoldDB" id="A0A2S5CFN9"/>
<dbReference type="InterPro" id="IPR025528">
    <property type="entry name" value="BrnA_antitoxin"/>
</dbReference>
<dbReference type="Proteomes" id="UP000237423">
    <property type="component" value="Unassembled WGS sequence"/>
</dbReference>
<comment type="caution">
    <text evidence="1">The sequence shown here is derived from an EMBL/GenBank/DDBJ whole genome shotgun (WGS) entry which is preliminary data.</text>
</comment>
<dbReference type="EMBL" id="PGFZ01000043">
    <property type="protein sequence ID" value="POZ49619.1"/>
    <property type="molecule type" value="Genomic_DNA"/>
</dbReference>
<gene>
    <name evidence="1" type="ORF">AADEFJLK_04611</name>
</gene>
<evidence type="ECO:0008006" key="3">
    <source>
        <dbReference type="Google" id="ProtNLM"/>
    </source>
</evidence>
<sequence>MKEDTTGKTAMSFENGTDWERLRNMSDEELHAAAVADPDAQPTDATFWENAKLVFPEAKEVVTIRLDSEMLNWFKEEGKGYQTRMNAVLCAYMRAKGGHRHPSS</sequence>
<dbReference type="RefSeq" id="WP_103975983.1">
    <property type="nucleotide sequence ID" value="NZ_PGFZ01000043.1"/>
</dbReference>
<protein>
    <recommendedName>
        <fullName evidence="3">3-oxoacyl-ACP synthase</fullName>
    </recommendedName>
</protein>
<organism evidence="1 2">
    <name type="scientific">Methylovulum psychrotolerans</name>
    <dbReference type="NCBI Taxonomy" id="1704499"/>
    <lineage>
        <taxon>Bacteria</taxon>
        <taxon>Pseudomonadati</taxon>
        <taxon>Pseudomonadota</taxon>
        <taxon>Gammaproteobacteria</taxon>
        <taxon>Methylococcales</taxon>
        <taxon>Methylococcaceae</taxon>
        <taxon>Methylovulum</taxon>
    </lineage>
</organism>
<proteinExistence type="predicted"/>
<accession>A0A2S5CFN9</accession>
<name>A0A2S5CFN9_9GAMM</name>
<dbReference type="Pfam" id="PF14384">
    <property type="entry name" value="BrnA_antitoxin"/>
    <property type="match status" value="1"/>
</dbReference>
<evidence type="ECO:0000313" key="2">
    <source>
        <dbReference type="Proteomes" id="UP000237423"/>
    </source>
</evidence>
<evidence type="ECO:0000313" key="1">
    <source>
        <dbReference type="EMBL" id="POZ49619.1"/>
    </source>
</evidence>
<reference evidence="1 2" key="1">
    <citation type="submission" date="2017-11" db="EMBL/GenBank/DDBJ databases">
        <title>Draft Genome Sequence of Methylobacter psychrotolerans Sph1T, an Obligate Methanotroph from Low-Temperature Environments.</title>
        <authorList>
            <person name="Oshkin I.Y."/>
            <person name="Miroshnikov K."/>
            <person name="Belova S.E."/>
            <person name="Korzhenkov A."/>
            <person name="Toshchakov S.V."/>
            <person name="Dedysh S.N."/>
        </authorList>
    </citation>
    <scope>NUCLEOTIDE SEQUENCE [LARGE SCALE GENOMIC DNA]</scope>
    <source>
        <strain evidence="1 2">Sph1</strain>
    </source>
</reference>